<comment type="similarity">
    <text evidence="4">Belongs to the class-I pyridoxal-phosphate-dependent aminotransferase family.</text>
</comment>
<feature type="binding site" evidence="11">
    <location>
        <position position="206"/>
    </location>
    <ligand>
        <name>Zn(2+)</name>
        <dbReference type="ChEBI" id="CHEBI:29105"/>
    </ligand>
</feature>
<comment type="similarity">
    <text evidence="10">Belongs to the sirtuin family. Class III subfamily.</text>
</comment>
<dbReference type="GO" id="GO:0061697">
    <property type="term" value="F:protein-glutaryllysine deglutarylase activity"/>
    <property type="evidence" value="ECO:0007669"/>
    <property type="project" value="RHEA"/>
</dbReference>
<reference evidence="13 14" key="1">
    <citation type="submission" date="2019-02" db="EMBL/GenBank/DDBJ databases">
        <title>Genome sequencing of the rare red list fungi Bondarzewia mesenterica.</title>
        <authorList>
            <person name="Buettner E."/>
            <person name="Kellner H."/>
        </authorList>
    </citation>
    <scope>NUCLEOTIDE SEQUENCE [LARGE SCALE GENOMIC DNA]</scope>
    <source>
        <strain evidence="13 14">DSM 108281</strain>
    </source>
</reference>
<dbReference type="InterPro" id="IPR004839">
    <property type="entry name" value="Aminotransferase_I/II_large"/>
</dbReference>
<dbReference type="InterPro" id="IPR003000">
    <property type="entry name" value="Sirtuin"/>
</dbReference>
<dbReference type="GO" id="GO:0036054">
    <property type="term" value="F:protein-malonyllysine demalonylase activity"/>
    <property type="evidence" value="ECO:0007669"/>
    <property type="project" value="UniProtKB-UniRule"/>
</dbReference>
<comment type="catalytic activity">
    <reaction evidence="10">
        <text>N(6)-malonyl-L-lysyl-[protein] + NAD(+) + H2O = 2''-O-malonyl-ADP-D-ribose + nicotinamide + L-lysyl-[protein]</text>
        <dbReference type="Rhea" id="RHEA:47672"/>
        <dbReference type="Rhea" id="RHEA-COMP:9752"/>
        <dbReference type="Rhea" id="RHEA-COMP:11878"/>
        <dbReference type="ChEBI" id="CHEBI:15377"/>
        <dbReference type="ChEBI" id="CHEBI:17154"/>
        <dbReference type="ChEBI" id="CHEBI:29969"/>
        <dbReference type="ChEBI" id="CHEBI:57540"/>
        <dbReference type="ChEBI" id="CHEBI:87831"/>
        <dbReference type="ChEBI" id="CHEBI:87833"/>
    </reaction>
</comment>
<dbReference type="InterPro" id="IPR029035">
    <property type="entry name" value="DHS-like_NAD/FAD-binding_dom"/>
</dbReference>
<dbReference type="SUPFAM" id="SSF53383">
    <property type="entry name" value="PLP-dependent transferases"/>
    <property type="match status" value="1"/>
</dbReference>
<dbReference type="Gene3D" id="3.40.640.10">
    <property type="entry name" value="Type I PLP-dependent aspartate aminotransferase-like (Major domain)"/>
    <property type="match status" value="1"/>
</dbReference>
<comment type="cofactor">
    <cofactor evidence="1">
        <name>pyridoxal 5'-phosphate</name>
        <dbReference type="ChEBI" id="CHEBI:597326"/>
    </cofactor>
</comment>
<dbReference type="PANTHER" id="PTHR42790:SF19">
    <property type="entry name" value="KYNURENINE_ALPHA-AMINOADIPATE AMINOTRANSFERASE, MITOCHONDRIAL"/>
    <property type="match status" value="1"/>
</dbReference>
<comment type="domain">
    <text evidence="10">In contrast to class I sirtuins, class III sirtuins have only weak deacetylase activity. Difference in substrate specificity is probably due to a larger hydrophobic pocket with 2 residues (Tyr-85 and Arg-88) that bind to malonylated and succinylated substrates and define the specificity.</text>
</comment>
<dbReference type="Pfam" id="PF02146">
    <property type="entry name" value="SIR2"/>
    <property type="match status" value="1"/>
</dbReference>
<comment type="caution">
    <text evidence="13">The sequence shown here is derived from an EMBL/GenBank/DDBJ whole genome shotgun (WGS) entry which is preliminary data.</text>
</comment>
<dbReference type="InterPro" id="IPR015421">
    <property type="entry name" value="PyrdxlP-dep_Trfase_major"/>
</dbReference>
<comment type="subcellular location">
    <subcellularLocation>
        <location evidence="2 10">Mitochondrion</location>
    </subcellularLocation>
</comment>
<name>A0A4S4LGR1_9AGAM</name>
<proteinExistence type="inferred from homology"/>
<sequence length="809" mass="87932">MADFSEFREALSEARHIVVLAGAGLSAASGKHPPYPALISVLESFLSKGIPTFRGAGGLWRKYDATALATPEAFQENPGLVWQFYHYRREAVLHAQPNVAHRAIALLCSSQDALKRIAPSALSFHLVTQNIDNLSTRALPPDAPPSAYPIEMHGNLCRVKCTACGSVETNIDSPICPALAGTEKFYDNTDLADKEQAIEEQDLPRCAKCSGLARPDVVWFGESVQNLEDIAEMLDKRCDVFIVVGTSSTVMPAGVFADVVRDHGGKVAVFNIERTSADRKADFVFLGPCEETLVAAFGLNVPDFLIISTFCLCMASSSVVSNGVARPNGTANGVRTLLRLVKQETASVRVLPAEYYTQFLSDSAKERKPSPIRTLFPLEKRPGVISLLAGKPNGATFPLTSLSFTVRSPIEPGKESTVVVDGDALREGLQYSATSGIPSLNKWLTDLQEREHHRASGEGWRVSVTSGSQDAIYKAASALLNPGDSILVEKPVYAGVIPIFHSLHCDMIEVETDAQGIVSSSLRSILQNWPASKPKPKALYTVPYGGNPTGMTASLERRLETLSLARQHDFIILEGSDLVPALSILSFLLIRPDDRYNIPDDPYYFLYFGAGPRIPSYFTLEAQTGSVGHVLRFDSFSKILSAGIRIGFVTGPQVLIEAIDMHTSSANLQTASLTQSIAFALLDSWGPDGFSAHVHGVAEFYKQKRDVFEAAMRRHLDGLAEWSTPQAGMFFWFKLLLSDDPNVEADSSDLISNQALEGGVLALPGTVFIPNGAKTAHVRAAFSLLDEKDVDEALRRLRLVILKERGVQA</sequence>
<feature type="binding site" evidence="10">
    <location>
        <position position="85"/>
    </location>
    <ligand>
        <name>substrate</name>
    </ligand>
</feature>
<feature type="binding site" evidence="10">
    <location>
        <position position="88"/>
    </location>
    <ligand>
        <name>substrate</name>
    </ligand>
</feature>
<feature type="binding site" evidence="10 11">
    <location>
        <position position="209"/>
    </location>
    <ligand>
        <name>Zn(2+)</name>
        <dbReference type="ChEBI" id="CHEBI:29105"/>
    </ligand>
</feature>
<dbReference type="InterPro" id="IPR026591">
    <property type="entry name" value="Sirtuin_cat_small_dom_sf"/>
</dbReference>
<comment type="catalytic activity">
    <reaction evidence="10">
        <text>N(6)-glutaryl-L-lysyl-[protein] + NAD(+) + H2O = 2''-O-glutaryl-ADP-D-ribose + nicotinamide + L-lysyl-[protein]</text>
        <dbReference type="Rhea" id="RHEA:47664"/>
        <dbReference type="Rhea" id="RHEA-COMP:9752"/>
        <dbReference type="Rhea" id="RHEA-COMP:11875"/>
        <dbReference type="ChEBI" id="CHEBI:15377"/>
        <dbReference type="ChEBI" id="CHEBI:17154"/>
        <dbReference type="ChEBI" id="CHEBI:29969"/>
        <dbReference type="ChEBI" id="CHEBI:57540"/>
        <dbReference type="ChEBI" id="CHEBI:87828"/>
        <dbReference type="ChEBI" id="CHEBI:87829"/>
    </reaction>
</comment>
<dbReference type="Gene3D" id="3.30.1600.10">
    <property type="entry name" value="SIR2/SIRT2 'Small Domain"/>
    <property type="match status" value="1"/>
</dbReference>
<evidence type="ECO:0000256" key="2">
    <source>
        <dbReference type="ARBA" id="ARBA00004173"/>
    </source>
</evidence>
<feature type="binding site" evidence="10 11">
    <location>
        <position position="161"/>
    </location>
    <ligand>
        <name>Zn(2+)</name>
        <dbReference type="ChEBI" id="CHEBI:29105"/>
    </ligand>
</feature>
<feature type="binding site" evidence="10">
    <location>
        <position position="289"/>
    </location>
    <ligand>
        <name>NAD(+)</name>
        <dbReference type="ChEBI" id="CHEBI:57540"/>
    </ligand>
</feature>
<feature type="binding site" evidence="11">
    <location>
        <position position="164"/>
    </location>
    <ligand>
        <name>Zn(2+)</name>
        <dbReference type="ChEBI" id="CHEBI:29105"/>
    </ligand>
</feature>
<feature type="domain" description="Deacetylase sirtuin-type" evidence="12">
    <location>
        <begin position="1"/>
        <end position="307"/>
    </location>
</feature>
<keyword evidence="10 11" id="KW-0479">Metal-binding</keyword>
<evidence type="ECO:0000256" key="1">
    <source>
        <dbReference type="ARBA" id="ARBA00001933"/>
    </source>
</evidence>
<dbReference type="GO" id="GO:0036055">
    <property type="term" value="F:protein-succinyllysine desuccinylase activity"/>
    <property type="evidence" value="ECO:0007669"/>
    <property type="project" value="UniProtKB-UniRule"/>
</dbReference>
<keyword evidence="6 10" id="KW-0808">Transferase</keyword>
<feature type="binding site" evidence="10">
    <location>
        <begin position="129"/>
        <end position="132"/>
    </location>
    <ligand>
        <name>NAD(+)</name>
        <dbReference type="ChEBI" id="CHEBI:57540"/>
    </ligand>
</feature>
<evidence type="ECO:0000256" key="11">
    <source>
        <dbReference type="PROSITE-ProRule" id="PRU00236"/>
    </source>
</evidence>
<evidence type="ECO:0000256" key="10">
    <source>
        <dbReference type="HAMAP-Rule" id="MF_03160"/>
    </source>
</evidence>
<dbReference type="Gene3D" id="3.40.50.1220">
    <property type="entry name" value="TPP-binding domain"/>
    <property type="match status" value="1"/>
</dbReference>
<dbReference type="GO" id="GO:0008483">
    <property type="term" value="F:transaminase activity"/>
    <property type="evidence" value="ECO:0007669"/>
    <property type="project" value="UniProtKB-KW"/>
</dbReference>
<evidence type="ECO:0000256" key="3">
    <source>
        <dbReference type="ARBA" id="ARBA00006924"/>
    </source>
</evidence>
<comment type="cofactor">
    <cofactor evidence="10">
        <name>Zn(2+)</name>
        <dbReference type="ChEBI" id="CHEBI:29105"/>
    </cofactor>
    <text evidence="10">Binds 1 zinc ion per subunit.</text>
</comment>
<dbReference type="OrthoDB" id="691673at2759"/>
<keyword evidence="10 11" id="KW-0862">Zinc</keyword>
<dbReference type="Pfam" id="PF00155">
    <property type="entry name" value="Aminotran_1_2"/>
    <property type="match status" value="2"/>
</dbReference>
<feature type="active site" description="Proton acceptor" evidence="10 11">
    <location>
        <position position="153"/>
    </location>
</feature>
<keyword evidence="5" id="KW-0032">Aminotransferase</keyword>
<evidence type="ECO:0000256" key="5">
    <source>
        <dbReference type="ARBA" id="ARBA00022576"/>
    </source>
</evidence>
<dbReference type="AlphaFoldDB" id="A0A4S4LGR1"/>
<comment type="caution">
    <text evidence="10">Lacks conserved residue(s) required for the propagation of feature annotation.</text>
</comment>
<keyword evidence="9 10" id="KW-0496">Mitochondrion</keyword>
<evidence type="ECO:0000256" key="7">
    <source>
        <dbReference type="ARBA" id="ARBA00022898"/>
    </source>
</evidence>
<evidence type="ECO:0000313" key="14">
    <source>
        <dbReference type="Proteomes" id="UP000310158"/>
    </source>
</evidence>
<comment type="similarity">
    <text evidence="3">Belongs to the sirtuin family. Class I subfamily.</text>
</comment>
<evidence type="ECO:0000313" key="13">
    <source>
        <dbReference type="EMBL" id="THH11122.1"/>
    </source>
</evidence>
<evidence type="ECO:0000259" key="12">
    <source>
        <dbReference type="PROSITE" id="PS50305"/>
    </source>
</evidence>
<dbReference type="GO" id="GO:0034979">
    <property type="term" value="F:NAD-dependent protein lysine deacetylase activity"/>
    <property type="evidence" value="ECO:0007669"/>
    <property type="project" value="UniProtKB-UniRule"/>
</dbReference>
<comment type="function">
    <text evidence="10">NAD-dependent lysine demalonylase, desuccinylase and deglutarylase that specifically removes malonyl, succinyl and glutaryl groups on target proteins. Has weak NAD-dependent protein deacetylase activity; however this activity may not be physiologically relevant in vivo.</text>
</comment>
<protein>
    <recommendedName>
        <fullName evidence="10">NAD-dependent protein deacylase</fullName>
        <ecNumber evidence="10">2.3.1.-</ecNumber>
    </recommendedName>
    <alternativeName>
        <fullName evidence="10">Regulatory protein SIR2 homolog 5</fullName>
    </alternativeName>
</protein>
<dbReference type="CDD" id="cd00609">
    <property type="entry name" value="AAT_like"/>
    <property type="match status" value="1"/>
</dbReference>
<gene>
    <name evidence="13" type="ORF">EW146_g8155</name>
</gene>
<evidence type="ECO:0000256" key="9">
    <source>
        <dbReference type="ARBA" id="ARBA00023128"/>
    </source>
</evidence>
<feature type="binding site" evidence="10">
    <location>
        <begin position="271"/>
        <end position="273"/>
    </location>
    <ligand>
        <name>NAD(+)</name>
        <dbReference type="ChEBI" id="CHEBI:57540"/>
    </ligand>
</feature>
<dbReference type="PANTHER" id="PTHR42790">
    <property type="entry name" value="AMINOTRANSFERASE"/>
    <property type="match status" value="1"/>
</dbReference>
<dbReference type="GO" id="GO:0005739">
    <property type="term" value="C:mitochondrion"/>
    <property type="evidence" value="ECO:0007669"/>
    <property type="project" value="UniProtKB-SubCell"/>
</dbReference>
<accession>A0A4S4LGR1</accession>
<dbReference type="EC" id="2.3.1.-" evidence="10"/>
<evidence type="ECO:0000256" key="6">
    <source>
        <dbReference type="ARBA" id="ARBA00022679"/>
    </source>
</evidence>
<dbReference type="PROSITE" id="PS50305">
    <property type="entry name" value="SIRTUIN"/>
    <property type="match status" value="1"/>
</dbReference>
<dbReference type="HAMAP" id="MF_01121">
    <property type="entry name" value="Sirtuin_ClassIII"/>
    <property type="match status" value="1"/>
</dbReference>
<dbReference type="GO" id="GO:0070403">
    <property type="term" value="F:NAD+ binding"/>
    <property type="evidence" value="ECO:0007669"/>
    <property type="project" value="UniProtKB-UniRule"/>
</dbReference>
<comment type="catalytic activity">
    <reaction evidence="10">
        <text>N(6)-succinyl-L-lysyl-[protein] + NAD(+) + H2O = 2''-O-succinyl-ADP-D-ribose + nicotinamide + L-lysyl-[protein]</text>
        <dbReference type="Rhea" id="RHEA:47668"/>
        <dbReference type="Rhea" id="RHEA-COMP:9752"/>
        <dbReference type="Rhea" id="RHEA-COMP:11877"/>
        <dbReference type="ChEBI" id="CHEBI:15377"/>
        <dbReference type="ChEBI" id="CHEBI:17154"/>
        <dbReference type="ChEBI" id="CHEBI:29969"/>
        <dbReference type="ChEBI" id="CHEBI:57540"/>
        <dbReference type="ChEBI" id="CHEBI:87830"/>
        <dbReference type="ChEBI" id="CHEBI:87832"/>
    </reaction>
</comment>
<keyword evidence="8 10" id="KW-0520">NAD</keyword>
<dbReference type="GO" id="GO:0008270">
    <property type="term" value="F:zinc ion binding"/>
    <property type="evidence" value="ECO:0007669"/>
    <property type="project" value="UniProtKB-UniRule"/>
</dbReference>
<evidence type="ECO:0000256" key="8">
    <source>
        <dbReference type="ARBA" id="ARBA00023027"/>
    </source>
</evidence>
<dbReference type="InterPro" id="IPR026590">
    <property type="entry name" value="Ssirtuin_cat_dom"/>
</dbReference>
<dbReference type="InterPro" id="IPR015424">
    <property type="entry name" value="PyrdxlP-dep_Trfase"/>
</dbReference>
<keyword evidence="14" id="KW-1185">Reference proteome</keyword>
<dbReference type="Proteomes" id="UP000310158">
    <property type="component" value="Unassembled WGS sequence"/>
</dbReference>
<dbReference type="SUPFAM" id="SSF52467">
    <property type="entry name" value="DHS-like NAD/FAD-binding domain"/>
    <property type="match status" value="1"/>
</dbReference>
<dbReference type="InterPro" id="IPR050859">
    <property type="entry name" value="Class-I_PLP-dep_aminotransf"/>
</dbReference>
<organism evidence="13 14">
    <name type="scientific">Bondarzewia mesenterica</name>
    <dbReference type="NCBI Taxonomy" id="1095465"/>
    <lineage>
        <taxon>Eukaryota</taxon>
        <taxon>Fungi</taxon>
        <taxon>Dikarya</taxon>
        <taxon>Basidiomycota</taxon>
        <taxon>Agaricomycotina</taxon>
        <taxon>Agaricomycetes</taxon>
        <taxon>Russulales</taxon>
        <taxon>Bondarzewiaceae</taxon>
        <taxon>Bondarzewia</taxon>
    </lineage>
</organism>
<evidence type="ECO:0000256" key="4">
    <source>
        <dbReference type="ARBA" id="ARBA00007441"/>
    </source>
</evidence>
<dbReference type="GO" id="GO:0030170">
    <property type="term" value="F:pyridoxal phosphate binding"/>
    <property type="evidence" value="ECO:0007669"/>
    <property type="project" value="InterPro"/>
</dbReference>
<dbReference type="GO" id="GO:1901605">
    <property type="term" value="P:alpha-amino acid metabolic process"/>
    <property type="evidence" value="ECO:0007669"/>
    <property type="project" value="TreeGrafter"/>
</dbReference>
<dbReference type="EMBL" id="SGPL01000532">
    <property type="protein sequence ID" value="THH11122.1"/>
    <property type="molecule type" value="Genomic_DNA"/>
</dbReference>
<dbReference type="InterPro" id="IPR027546">
    <property type="entry name" value="Sirtuin_class_III"/>
</dbReference>
<feature type="binding site" evidence="10">
    <location>
        <begin position="245"/>
        <end position="247"/>
    </location>
    <ligand>
        <name>NAD(+)</name>
        <dbReference type="ChEBI" id="CHEBI:57540"/>
    </ligand>
</feature>
<keyword evidence="7" id="KW-0663">Pyridoxal phosphate</keyword>